<comment type="caution">
    <text evidence="1">The sequence shown here is derived from an EMBL/GenBank/DDBJ whole genome shotgun (WGS) entry which is preliminary data.</text>
</comment>
<sequence>MREDDVQRSALRRLLRSLHLGLVYMGAGTWPCPEVYDALRSSAGRDRRQAPERITAYDDLPDEERRLLLRLEAQFKHENER</sequence>
<accession>A0ABP8TJ27</accession>
<dbReference type="EMBL" id="BAABHJ010000008">
    <property type="protein sequence ID" value="GAA4607828.1"/>
    <property type="molecule type" value="Genomic_DNA"/>
</dbReference>
<reference evidence="2" key="1">
    <citation type="journal article" date="2019" name="Int. J. Syst. Evol. Microbiol.">
        <title>The Global Catalogue of Microorganisms (GCM) 10K type strain sequencing project: providing services to taxonomists for standard genome sequencing and annotation.</title>
        <authorList>
            <consortium name="The Broad Institute Genomics Platform"/>
            <consortium name="The Broad Institute Genome Sequencing Center for Infectious Disease"/>
            <person name="Wu L."/>
            <person name="Ma J."/>
        </authorList>
    </citation>
    <scope>NUCLEOTIDE SEQUENCE [LARGE SCALE GENOMIC DNA]</scope>
    <source>
        <strain evidence="2">JCM 17938</strain>
    </source>
</reference>
<name>A0ABP8TJ27_9ACTN</name>
<evidence type="ECO:0000313" key="1">
    <source>
        <dbReference type="EMBL" id="GAA4607828.1"/>
    </source>
</evidence>
<dbReference type="Proteomes" id="UP001500212">
    <property type="component" value="Unassembled WGS sequence"/>
</dbReference>
<proteinExistence type="predicted"/>
<organism evidence="1 2">
    <name type="scientific">Actinoallomurus liliacearum</name>
    <dbReference type="NCBI Taxonomy" id="1080073"/>
    <lineage>
        <taxon>Bacteria</taxon>
        <taxon>Bacillati</taxon>
        <taxon>Actinomycetota</taxon>
        <taxon>Actinomycetes</taxon>
        <taxon>Streptosporangiales</taxon>
        <taxon>Thermomonosporaceae</taxon>
        <taxon>Actinoallomurus</taxon>
    </lineage>
</organism>
<evidence type="ECO:0000313" key="2">
    <source>
        <dbReference type="Proteomes" id="UP001500212"/>
    </source>
</evidence>
<protein>
    <submittedName>
        <fullName evidence="1">Uncharacterized protein</fullName>
    </submittedName>
</protein>
<keyword evidence="2" id="KW-1185">Reference proteome</keyword>
<dbReference type="RefSeq" id="WP_345353920.1">
    <property type="nucleotide sequence ID" value="NZ_BAABHJ010000008.1"/>
</dbReference>
<gene>
    <name evidence="1" type="ORF">GCM10023195_30080</name>
</gene>